<keyword evidence="3" id="KW-1185">Reference proteome</keyword>
<organism evidence="2 3">
    <name type="scientific">Septoria linicola</name>
    <dbReference type="NCBI Taxonomy" id="215465"/>
    <lineage>
        <taxon>Eukaryota</taxon>
        <taxon>Fungi</taxon>
        <taxon>Dikarya</taxon>
        <taxon>Ascomycota</taxon>
        <taxon>Pezizomycotina</taxon>
        <taxon>Dothideomycetes</taxon>
        <taxon>Dothideomycetidae</taxon>
        <taxon>Mycosphaerellales</taxon>
        <taxon>Mycosphaerellaceae</taxon>
        <taxon>Septoria</taxon>
    </lineage>
</organism>
<evidence type="ECO:0000313" key="3">
    <source>
        <dbReference type="Proteomes" id="UP001056384"/>
    </source>
</evidence>
<dbReference type="EMBL" id="CP099432">
    <property type="protein sequence ID" value="USW59726.1"/>
    <property type="molecule type" value="Genomic_DNA"/>
</dbReference>
<name>A0A9Q9BB78_9PEZI</name>
<feature type="compositionally biased region" description="Basic and acidic residues" evidence="1">
    <location>
        <begin position="57"/>
        <end position="71"/>
    </location>
</feature>
<gene>
    <name evidence="2" type="ORF">Slin15195_G130450</name>
</gene>
<feature type="region of interest" description="Disordered" evidence="1">
    <location>
        <begin position="57"/>
        <end position="87"/>
    </location>
</feature>
<dbReference type="Proteomes" id="UP001056384">
    <property type="component" value="Chromosome 15"/>
</dbReference>
<evidence type="ECO:0000313" key="2">
    <source>
        <dbReference type="EMBL" id="USW59726.1"/>
    </source>
</evidence>
<evidence type="ECO:0000256" key="1">
    <source>
        <dbReference type="SAM" id="MobiDB-lite"/>
    </source>
</evidence>
<sequence>MTMSTEMIAVCDKMRTAESSRTMALKTHGKSLIHADTVNGDEDDRNGWIKEAATKRADRQYTAENDSHEEAVDSMPVPSPGVASLHDSCSKPEAIVLRDALSNGAVGKVQPRSTVLADAA</sequence>
<accession>A0A9Q9BB78</accession>
<protein>
    <submittedName>
        <fullName evidence="2">Uncharacterized protein</fullName>
    </submittedName>
</protein>
<reference evidence="2" key="1">
    <citation type="submission" date="2022-06" db="EMBL/GenBank/DDBJ databases">
        <title>Complete genome sequences of two strains of the flax pathogen Septoria linicola.</title>
        <authorList>
            <person name="Lapalu N."/>
            <person name="Simon A."/>
            <person name="Demenou B."/>
            <person name="Paumier D."/>
            <person name="Guillot M.-P."/>
            <person name="Gout L."/>
            <person name="Valade R."/>
        </authorList>
    </citation>
    <scope>NUCLEOTIDE SEQUENCE</scope>
    <source>
        <strain evidence="2">SE15195</strain>
    </source>
</reference>
<dbReference type="AlphaFoldDB" id="A0A9Q9BB78"/>
<proteinExistence type="predicted"/>